<sequence>MNPRMLVTARESRGLSQKELAEMAGVPSGTLSKAENGLTDLTEDRLVAIARVLDYPRHMLDWPDPIYTPQSSGFYHRKQQSLPQKALNKAHASVNLLRIRLSRLSEGVTITPRFPMPALASDDDDQTPESIAQRVRHIWALPSGPVDNMIAVLEAAGAFVVRRDLGSPRISAISLRISGDRPLFVLNEGMPPDRERFSLAHELGHLVMHEFLPPQGEREADRFASEFLMPSDDIRPHLYGLDLRLAARLKPYWKTSMASIIRKANTLEVITPTRYKSLIVQMAQRGMNKVEPVDLPREEPTVIDAIVDVHRRSHGYTEQQLAHLSGLLEDEYRVEFATPTLGGLRVVR</sequence>
<evidence type="ECO:0000313" key="4">
    <source>
        <dbReference type="Proteomes" id="UP000674234"/>
    </source>
</evidence>
<protein>
    <submittedName>
        <fullName evidence="3">Helix-turn-helix domain-containing protein</fullName>
    </submittedName>
</protein>
<dbReference type="PROSITE" id="PS50943">
    <property type="entry name" value="HTH_CROC1"/>
    <property type="match status" value="1"/>
</dbReference>
<gene>
    <name evidence="3" type="ORF">JOL79_11190</name>
</gene>
<dbReference type="Gene3D" id="1.10.260.40">
    <property type="entry name" value="lambda repressor-like DNA-binding domains"/>
    <property type="match status" value="1"/>
</dbReference>
<dbReference type="InterPro" id="IPR001387">
    <property type="entry name" value="Cro/C1-type_HTH"/>
</dbReference>
<keyword evidence="4" id="KW-1185">Reference proteome</keyword>
<dbReference type="EMBL" id="JAFCNB010000005">
    <property type="protein sequence ID" value="MBP2704377.1"/>
    <property type="molecule type" value="Genomic_DNA"/>
</dbReference>
<dbReference type="Pfam" id="PF06114">
    <property type="entry name" value="Peptidase_M78"/>
    <property type="match status" value="1"/>
</dbReference>
<proteinExistence type="inferred from homology"/>
<reference evidence="3" key="1">
    <citation type="submission" date="2021-02" db="EMBL/GenBank/DDBJ databases">
        <title>Draft genome sequence of Microbispora sp. RL4-1S isolated from rice leaves in Thailand.</title>
        <authorList>
            <person name="Muangham S."/>
            <person name="Duangmal K."/>
        </authorList>
    </citation>
    <scope>NUCLEOTIDE SEQUENCE</scope>
    <source>
        <strain evidence="3">RL4-1S</strain>
    </source>
</reference>
<dbReference type="InterPro" id="IPR010359">
    <property type="entry name" value="IrrE_HExxH"/>
</dbReference>
<dbReference type="PANTHER" id="PTHR43236:SF1">
    <property type="entry name" value="BLL7220 PROTEIN"/>
    <property type="match status" value="1"/>
</dbReference>
<evidence type="ECO:0000256" key="1">
    <source>
        <dbReference type="ARBA" id="ARBA00007227"/>
    </source>
</evidence>
<name>A0A940WJF7_9ACTN</name>
<evidence type="ECO:0000259" key="2">
    <source>
        <dbReference type="PROSITE" id="PS50943"/>
    </source>
</evidence>
<dbReference type="CDD" id="cd00093">
    <property type="entry name" value="HTH_XRE"/>
    <property type="match status" value="1"/>
</dbReference>
<dbReference type="GO" id="GO:0003677">
    <property type="term" value="F:DNA binding"/>
    <property type="evidence" value="ECO:0007669"/>
    <property type="project" value="InterPro"/>
</dbReference>
<feature type="domain" description="HTH cro/C1-type" evidence="2">
    <location>
        <begin position="6"/>
        <end position="60"/>
    </location>
</feature>
<comment type="similarity">
    <text evidence="1">Belongs to the short-chain fatty acyl-CoA assimilation regulator (ScfR) family.</text>
</comment>
<dbReference type="SMART" id="SM00530">
    <property type="entry name" value="HTH_XRE"/>
    <property type="match status" value="1"/>
</dbReference>
<dbReference type="Proteomes" id="UP000674234">
    <property type="component" value="Unassembled WGS sequence"/>
</dbReference>
<dbReference type="RefSeq" id="WP_210155684.1">
    <property type="nucleotide sequence ID" value="NZ_JAFCNB010000005.1"/>
</dbReference>
<dbReference type="Gene3D" id="1.10.10.2910">
    <property type="match status" value="1"/>
</dbReference>
<dbReference type="Pfam" id="PF01381">
    <property type="entry name" value="HTH_3"/>
    <property type="match status" value="1"/>
</dbReference>
<dbReference type="PANTHER" id="PTHR43236">
    <property type="entry name" value="ANTITOXIN HIGA1"/>
    <property type="match status" value="1"/>
</dbReference>
<accession>A0A940WJF7</accession>
<evidence type="ECO:0000313" key="3">
    <source>
        <dbReference type="EMBL" id="MBP2704377.1"/>
    </source>
</evidence>
<dbReference type="AlphaFoldDB" id="A0A940WJF7"/>
<organism evidence="3 4">
    <name type="scientific">Microbispora oryzae</name>
    <dbReference type="NCBI Taxonomy" id="2806554"/>
    <lineage>
        <taxon>Bacteria</taxon>
        <taxon>Bacillati</taxon>
        <taxon>Actinomycetota</taxon>
        <taxon>Actinomycetes</taxon>
        <taxon>Streptosporangiales</taxon>
        <taxon>Streptosporangiaceae</taxon>
        <taxon>Microbispora</taxon>
    </lineage>
</organism>
<comment type="caution">
    <text evidence="3">The sequence shown here is derived from an EMBL/GenBank/DDBJ whole genome shotgun (WGS) entry which is preliminary data.</text>
</comment>
<dbReference type="InterPro" id="IPR010982">
    <property type="entry name" value="Lambda_DNA-bd_dom_sf"/>
</dbReference>
<dbReference type="SUPFAM" id="SSF47413">
    <property type="entry name" value="lambda repressor-like DNA-binding domains"/>
    <property type="match status" value="1"/>
</dbReference>
<dbReference type="InterPro" id="IPR052345">
    <property type="entry name" value="Rad_response_metalloprotease"/>
</dbReference>